<keyword evidence="3" id="KW-1185">Reference proteome</keyword>
<name>A0A4R3N4X7_9GAMM</name>
<dbReference type="Proteomes" id="UP000295717">
    <property type="component" value="Unassembled WGS sequence"/>
</dbReference>
<dbReference type="InterPro" id="IPR029063">
    <property type="entry name" value="SAM-dependent_MTases_sf"/>
</dbReference>
<dbReference type="SUPFAM" id="SSF53335">
    <property type="entry name" value="S-adenosyl-L-methionine-dependent methyltransferases"/>
    <property type="match status" value="1"/>
</dbReference>
<feature type="domain" description="Methyltransferase FkbM" evidence="1">
    <location>
        <begin position="81"/>
        <end position="234"/>
    </location>
</feature>
<comment type="caution">
    <text evidence="2">The sequence shown here is derived from an EMBL/GenBank/DDBJ whole genome shotgun (WGS) entry which is preliminary data.</text>
</comment>
<keyword evidence="2" id="KW-0808">Transferase</keyword>
<dbReference type="NCBIfam" id="TIGR01444">
    <property type="entry name" value="fkbM_fam"/>
    <property type="match status" value="1"/>
</dbReference>
<evidence type="ECO:0000313" key="2">
    <source>
        <dbReference type="EMBL" id="TCT23116.1"/>
    </source>
</evidence>
<protein>
    <submittedName>
        <fullName evidence="2">FkbM family methyltransferase</fullName>
    </submittedName>
</protein>
<organism evidence="2 3">
    <name type="scientific">Thiobaca trueperi</name>
    <dbReference type="NCBI Taxonomy" id="127458"/>
    <lineage>
        <taxon>Bacteria</taxon>
        <taxon>Pseudomonadati</taxon>
        <taxon>Pseudomonadota</taxon>
        <taxon>Gammaproteobacteria</taxon>
        <taxon>Chromatiales</taxon>
        <taxon>Chromatiaceae</taxon>
        <taxon>Thiobaca</taxon>
    </lineage>
</organism>
<dbReference type="PANTHER" id="PTHR34203:SF15">
    <property type="entry name" value="SLL1173 PROTEIN"/>
    <property type="match status" value="1"/>
</dbReference>
<dbReference type="EMBL" id="SMAO01000002">
    <property type="protein sequence ID" value="TCT23116.1"/>
    <property type="molecule type" value="Genomic_DNA"/>
</dbReference>
<dbReference type="Gene3D" id="3.40.50.150">
    <property type="entry name" value="Vaccinia Virus protein VP39"/>
    <property type="match status" value="1"/>
</dbReference>
<dbReference type="GO" id="GO:0008168">
    <property type="term" value="F:methyltransferase activity"/>
    <property type="evidence" value="ECO:0007669"/>
    <property type="project" value="UniProtKB-KW"/>
</dbReference>
<reference evidence="2 3" key="1">
    <citation type="submission" date="2019-03" db="EMBL/GenBank/DDBJ databases">
        <title>Genomic Encyclopedia of Type Strains, Phase IV (KMG-IV): sequencing the most valuable type-strain genomes for metagenomic binning, comparative biology and taxonomic classification.</title>
        <authorList>
            <person name="Goeker M."/>
        </authorList>
    </citation>
    <scope>NUCLEOTIDE SEQUENCE [LARGE SCALE GENOMIC DNA]</scope>
    <source>
        <strain evidence="2 3">DSM 13587</strain>
    </source>
</reference>
<proteinExistence type="predicted"/>
<evidence type="ECO:0000259" key="1">
    <source>
        <dbReference type="Pfam" id="PF05050"/>
    </source>
</evidence>
<accession>A0A4R3N4X7</accession>
<evidence type="ECO:0000313" key="3">
    <source>
        <dbReference type="Proteomes" id="UP000295717"/>
    </source>
</evidence>
<dbReference type="InterPro" id="IPR006342">
    <property type="entry name" value="FkbM_mtfrase"/>
</dbReference>
<keyword evidence="2" id="KW-0489">Methyltransferase</keyword>
<dbReference type="AlphaFoldDB" id="A0A4R3N4X7"/>
<dbReference type="Pfam" id="PF05050">
    <property type="entry name" value="Methyltransf_21"/>
    <property type="match status" value="1"/>
</dbReference>
<dbReference type="OrthoDB" id="9814604at2"/>
<dbReference type="PANTHER" id="PTHR34203">
    <property type="entry name" value="METHYLTRANSFERASE, FKBM FAMILY PROTEIN"/>
    <property type="match status" value="1"/>
</dbReference>
<gene>
    <name evidence="2" type="ORF">EDC35_102453</name>
</gene>
<sequence>MASIMSKLRKILQQKQPARFLWSRFLRYSGLCRFIKIHRTGYTLHFHPASLAMSLWLDPNDRHSDSDVLKAILRQGDVYVDVGANIGHLAIEAATLVGDSGKVTAFEAHPCTAGFLRQNILLNKLSNIRIAQVAVGNQLGWVNFSNQNSDDQNNVTDGEGIAVPLVTLDALLPDEPLTILKIDVEGFEKYVLEGAKKTLDKTAFIYFEAWDAHFQKYGYEFSEIFDFLSEKKFKIAEFLSHSSLEIISRDRKIPNCINLLAYRDESAIMERTNWSIQ</sequence>
<dbReference type="InterPro" id="IPR052514">
    <property type="entry name" value="SAM-dependent_MTase"/>
</dbReference>
<dbReference type="GO" id="GO:0032259">
    <property type="term" value="P:methylation"/>
    <property type="evidence" value="ECO:0007669"/>
    <property type="project" value="UniProtKB-KW"/>
</dbReference>